<dbReference type="STRING" id="1802421.A2318_00625"/>
<dbReference type="Proteomes" id="UP000177331">
    <property type="component" value="Unassembled WGS sequence"/>
</dbReference>
<evidence type="ECO:0000256" key="1">
    <source>
        <dbReference type="SAM" id="Phobius"/>
    </source>
</evidence>
<dbReference type="EMBL" id="MGFD01000062">
    <property type="protein sequence ID" value="OGL96903.1"/>
    <property type="molecule type" value="Genomic_DNA"/>
</dbReference>
<feature type="transmembrane region" description="Helical" evidence="1">
    <location>
        <begin position="97"/>
        <end position="116"/>
    </location>
</feature>
<keyword evidence="1" id="KW-1133">Transmembrane helix</keyword>
<protein>
    <submittedName>
        <fullName evidence="2">Uncharacterized protein</fullName>
    </submittedName>
</protein>
<keyword evidence="1" id="KW-0812">Transmembrane</keyword>
<gene>
    <name evidence="2" type="ORF">A2318_00625</name>
</gene>
<sequence length="119" mass="13479">MIHFNPQEQAAVARTGFIVSLTSYSLFWLCDILRPGFVARFFSVHLFLLGVILFGIWWGATVEEYTDLPRVQHIFLFVSGIFAAAITWNLGDVFGGWRFLVSVVALVAPVLVLRLVKYK</sequence>
<reference evidence="2 3" key="1">
    <citation type="journal article" date="2016" name="Nat. Commun.">
        <title>Thousands of microbial genomes shed light on interconnected biogeochemical processes in an aquifer system.</title>
        <authorList>
            <person name="Anantharaman K."/>
            <person name="Brown C.T."/>
            <person name="Hug L.A."/>
            <person name="Sharon I."/>
            <person name="Castelle C.J."/>
            <person name="Probst A.J."/>
            <person name="Thomas B.C."/>
            <person name="Singh A."/>
            <person name="Wilkins M.J."/>
            <person name="Karaoz U."/>
            <person name="Brodie E.L."/>
            <person name="Williams K.H."/>
            <person name="Hubbard S.S."/>
            <person name="Banfield J.F."/>
        </authorList>
    </citation>
    <scope>NUCLEOTIDE SEQUENCE [LARGE SCALE GENOMIC DNA]</scope>
</reference>
<feature type="transmembrane region" description="Helical" evidence="1">
    <location>
        <begin position="41"/>
        <end position="62"/>
    </location>
</feature>
<name>A0A1F7W261_9BACT</name>
<feature type="transmembrane region" description="Helical" evidence="1">
    <location>
        <begin position="12"/>
        <end position="29"/>
    </location>
</feature>
<accession>A0A1F7W261</accession>
<evidence type="ECO:0000313" key="3">
    <source>
        <dbReference type="Proteomes" id="UP000177331"/>
    </source>
</evidence>
<keyword evidence="1" id="KW-0472">Membrane</keyword>
<organism evidence="2 3">
    <name type="scientific">Candidatus Uhrbacteria bacterium RIFOXYB2_FULL_45_11</name>
    <dbReference type="NCBI Taxonomy" id="1802421"/>
    <lineage>
        <taxon>Bacteria</taxon>
        <taxon>Candidatus Uhriibacteriota</taxon>
    </lineage>
</organism>
<evidence type="ECO:0000313" key="2">
    <source>
        <dbReference type="EMBL" id="OGL96903.1"/>
    </source>
</evidence>
<comment type="caution">
    <text evidence="2">The sequence shown here is derived from an EMBL/GenBank/DDBJ whole genome shotgun (WGS) entry which is preliminary data.</text>
</comment>
<dbReference type="AlphaFoldDB" id="A0A1F7W261"/>
<feature type="transmembrane region" description="Helical" evidence="1">
    <location>
        <begin position="74"/>
        <end position="91"/>
    </location>
</feature>
<proteinExistence type="predicted"/>